<keyword evidence="3" id="KW-0677">Repeat</keyword>
<dbReference type="GO" id="GO:0051539">
    <property type="term" value="F:4 iron, 4 sulfur cluster binding"/>
    <property type="evidence" value="ECO:0007669"/>
    <property type="project" value="UniProtKB-KW"/>
</dbReference>
<dbReference type="FunFam" id="3.30.70.20:FF:000014">
    <property type="entry name" value="Cytochrome c nitrite reductase, Fe-S protein"/>
    <property type="match status" value="1"/>
</dbReference>
<evidence type="ECO:0000256" key="2">
    <source>
        <dbReference type="ARBA" id="ARBA00022723"/>
    </source>
</evidence>
<feature type="domain" description="4Fe-4S ferredoxin-type" evidence="6">
    <location>
        <begin position="112"/>
        <end position="143"/>
    </location>
</feature>
<sequence>MAEEHDENNIFNVMDNAGLLQSTESGDKQMTYSRRKFVIGMGTVIFFTGPGQSLLAAPAKNGPVRYVMIHDETLCNGCNLCARACRKVNHVPDRGSRLGIAHIPVSTKDGETQYHFFRQSCQHCEDAPCIEVCPTGASYRDEKGIVRVNAPQCIGCSYCISACPYQVRYLNPKTKVADKCDFCAESRLAKGFAPICVNVCPENALIFGREDSEVVQNWLKQNKFYQYQLKGVGKPYLYRRPGQHLLKEDNV</sequence>
<dbReference type="AlphaFoldDB" id="A0A484ZHH2"/>
<gene>
    <name evidence="7" type="primary">dmsB_4</name>
    <name evidence="7" type="ORF">NCTC12282_02940</name>
</gene>
<protein>
    <submittedName>
        <fullName evidence="7">DMSO reductase iron-sulfur subunit</fullName>
    </submittedName>
</protein>
<feature type="domain" description="4Fe-4S ferredoxin-type" evidence="6">
    <location>
        <begin position="144"/>
        <end position="173"/>
    </location>
</feature>
<keyword evidence="2" id="KW-0479">Metal-binding</keyword>
<dbReference type="EMBL" id="CAADJA010000002">
    <property type="protein sequence ID" value="VFS48027.1"/>
    <property type="molecule type" value="Genomic_DNA"/>
</dbReference>
<dbReference type="PROSITE" id="PS00198">
    <property type="entry name" value="4FE4S_FER_1"/>
    <property type="match status" value="1"/>
</dbReference>
<dbReference type="InterPro" id="IPR017900">
    <property type="entry name" value="4Fe4S_Fe_S_CS"/>
</dbReference>
<dbReference type="PANTHER" id="PTHR43177">
    <property type="entry name" value="PROTEIN NRFC"/>
    <property type="match status" value="1"/>
</dbReference>
<dbReference type="PROSITE" id="PS51379">
    <property type="entry name" value="4FE4S_FER_2"/>
    <property type="match status" value="3"/>
</dbReference>
<accession>A0A484ZHH2</accession>
<keyword evidence="5" id="KW-0411">Iron-sulfur</keyword>
<dbReference type="PANTHER" id="PTHR43177:SF3">
    <property type="entry name" value="PROTEIN NRFC HOMOLOG"/>
    <property type="match status" value="1"/>
</dbReference>
<proteinExistence type="predicted"/>
<dbReference type="InterPro" id="IPR017896">
    <property type="entry name" value="4Fe4S_Fe-S-bd"/>
</dbReference>
<name>A0A484ZHH2_9GAMM</name>
<evidence type="ECO:0000259" key="6">
    <source>
        <dbReference type="PROSITE" id="PS51379"/>
    </source>
</evidence>
<evidence type="ECO:0000256" key="5">
    <source>
        <dbReference type="ARBA" id="ARBA00023014"/>
    </source>
</evidence>
<evidence type="ECO:0000313" key="7">
    <source>
        <dbReference type="EMBL" id="VFS48027.1"/>
    </source>
</evidence>
<dbReference type="InterPro" id="IPR050954">
    <property type="entry name" value="ET_IronSulfur_Cluster-Binding"/>
</dbReference>
<reference evidence="7 8" key="1">
    <citation type="submission" date="2019-03" db="EMBL/GenBank/DDBJ databases">
        <authorList>
            <consortium name="Pathogen Informatics"/>
        </authorList>
    </citation>
    <scope>NUCLEOTIDE SEQUENCE [LARGE SCALE GENOMIC DNA]</scope>
    <source>
        <strain evidence="7 8">NCTC12282</strain>
    </source>
</reference>
<dbReference type="CDD" id="cd10551">
    <property type="entry name" value="PsrB"/>
    <property type="match status" value="1"/>
</dbReference>
<keyword evidence="4" id="KW-0408">Iron</keyword>
<dbReference type="Gene3D" id="3.30.70.20">
    <property type="match status" value="2"/>
</dbReference>
<evidence type="ECO:0000256" key="4">
    <source>
        <dbReference type="ARBA" id="ARBA00023004"/>
    </source>
</evidence>
<dbReference type="Pfam" id="PF13247">
    <property type="entry name" value="Fer4_11"/>
    <property type="match status" value="1"/>
</dbReference>
<organism evidence="7 8">
    <name type="scientific">Budvicia aquatica</name>
    <dbReference type="NCBI Taxonomy" id="82979"/>
    <lineage>
        <taxon>Bacteria</taxon>
        <taxon>Pseudomonadati</taxon>
        <taxon>Pseudomonadota</taxon>
        <taxon>Gammaproteobacteria</taxon>
        <taxon>Enterobacterales</taxon>
        <taxon>Budviciaceae</taxon>
        <taxon>Budvicia</taxon>
    </lineage>
</organism>
<evidence type="ECO:0000256" key="3">
    <source>
        <dbReference type="ARBA" id="ARBA00022737"/>
    </source>
</evidence>
<dbReference type="Proteomes" id="UP000373449">
    <property type="component" value="Unassembled WGS sequence"/>
</dbReference>
<evidence type="ECO:0000313" key="8">
    <source>
        <dbReference type="Proteomes" id="UP000373449"/>
    </source>
</evidence>
<dbReference type="SUPFAM" id="SSF54862">
    <property type="entry name" value="4Fe-4S ferredoxins"/>
    <property type="match status" value="1"/>
</dbReference>
<keyword evidence="1" id="KW-0004">4Fe-4S</keyword>
<evidence type="ECO:0000256" key="1">
    <source>
        <dbReference type="ARBA" id="ARBA00022485"/>
    </source>
</evidence>
<feature type="domain" description="4Fe-4S ferredoxin-type" evidence="6">
    <location>
        <begin position="66"/>
        <end position="95"/>
    </location>
</feature>
<dbReference type="GO" id="GO:0046872">
    <property type="term" value="F:metal ion binding"/>
    <property type="evidence" value="ECO:0007669"/>
    <property type="project" value="UniProtKB-KW"/>
</dbReference>